<dbReference type="EMBL" id="GL732549">
    <property type="protein sequence ID" value="EFX79964.1"/>
    <property type="molecule type" value="Genomic_DNA"/>
</dbReference>
<dbReference type="KEGG" id="dpx:DAPPUDRAFT_244160"/>
<evidence type="ECO:0000256" key="1">
    <source>
        <dbReference type="SAM" id="MobiDB-lite"/>
    </source>
</evidence>
<feature type="compositionally biased region" description="Acidic residues" evidence="1">
    <location>
        <begin position="201"/>
        <end position="217"/>
    </location>
</feature>
<feature type="compositionally biased region" description="Gly residues" evidence="1">
    <location>
        <begin position="187"/>
        <end position="198"/>
    </location>
</feature>
<feature type="compositionally biased region" description="Polar residues" evidence="1">
    <location>
        <begin position="1"/>
        <end position="17"/>
    </location>
</feature>
<dbReference type="HOGENOM" id="CLU_072413_0_0_1"/>
<gene>
    <name evidence="2" type="ORF">DAPPUDRAFT_244160</name>
</gene>
<organism evidence="2 3">
    <name type="scientific">Daphnia pulex</name>
    <name type="common">Water flea</name>
    <dbReference type="NCBI Taxonomy" id="6669"/>
    <lineage>
        <taxon>Eukaryota</taxon>
        <taxon>Metazoa</taxon>
        <taxon>Ecdysozoa</taxon>
        <taxon>Arthropoda</taxon>
        <taxon>Crustacea</taxon>
        <taxon>Branchiopoda</taxon>
        <taxon>Diplostraca</taxon>
        <taxon>Cladocera</taxon>
        <taxon>Anomopoda</taxon>
        <taxon>Daphniidae</taxon>
        <taxon>Daphnia</taxon>
    </lineage>
</organism>
<feature type="region of interest" description="Disordered" evidence="1">
    <location>
        <begin position="161"/>
        <end position="217"/>
    </location>
</feature>
<keyword evidence="3" id="KW-1185">Reference proteome</keyword>
<protein>
    <submittedName>
        <fullName evidence="2">Uncharacterized protein</fullName>
    </submittedName>
</protein>
<feature type="region of interest" description="Disordered" evidence="1">
    <location>
        <begin position="1"/>
        <end position="64"/>
    </location>
</feature>
<dbReference type="InParanoid" id="E9GKC3"/>
<dbReference type="AlphaFoldDB" id="E9GKC3"/>
<accession>E9GKC3</accession>
<dbReference type="Proteomes" id="UP000000305">
    <property type="component" value="Unassembled WGS sequence"/>
</dbReference>
<evidence type="ECO:0000313" key="2">
    <source>
        <dbReference type="EMBL" id="EFX79964.1"/>
    </source>
</evidence>
<reference evidence="2 3" key="1">
    <citation type="journal article" date="2011" name="Science">
        <title>The ecoresponsive genome of Daphnia pulex.</title>
        <authorList>
            <person name="Colbourne J.K."/>
            <person name="Pfrender M.E."/>
            <person name="Gilbert D."/>
            <person name="Thomas W.K."/>
            <person name="Tucker A."/>
            <person name="Oakley T.H."/>
            <person name="Tokishita S."/>
            <person name="Aerts A."/>
            <person name="Arnold G.J."/>
            <person name="Basu M.K."/>
            <person name="Bauer D.J."/>
            <person name="Caceres C.E."/>
            <person name="Carmel L."/>
            <person name="Casola C."/>
            <person name="Choi J.H."/>
            <person name="Detter J.C."/>
            <person name="Dong Q."/>
            <person name="Dusheyko S."/>
            <person name="Eads B.D."/>
            <person name="Frohlich T."/>
            <person name="Geiler-Samerotte K.A."/>
            <person name="Gerlach D."/>
            <person name="Hatcher P."/>
            <person name="Jogdeo S."/>
            <person name="Krijgsveld J."/>
            <person name="Kriventseva E.V."/>
            <person name="Kultz D."/>
            <person name="Laforsch C."/>
            <person name="Lindquist E."/>
            <person name="Lopez J."/>
            <person name="Manak J.R."/>
            <person name="Muller J."/>
            <person name="Pangilinan J."/>
            <person name="Patwardhan R.P."/>
            <person name="Pitluck S."/>
            <person name="Pritham E.J."/>
            <person name="Rechtsteiner A."/>
            <person name="Rho M."/>
            <person name="Rogozin I.B."/>
            <person name="Sakarya O."/>
            <person name="Salamov A."/>
            <person name="Schaack S."/>
            <person name="Shapiro H."/>
            <person name="Shiga Y."/>
            <person name="Skalitzky C."/>
            <person name="Smith Z."/>
            <person name="Souvorov A."/>
            <person name="Sung W."/>
            <person name="Tang Z."/>
            <person name="Tsuchiya D."/>
            <person name="Tu H."/>
            <person name="Vos H."/>
            <person name="Wang M."/>
            <person name="Wolf Y.I."/>
            <person name="Yamagata H."/>
            <person name="Yamada T."/>
            <person name="Ye Y."/>
            <person name="Shaw J.R."/>
            <person name="Andrews J."/>
            <person name="Crease T.J."/>
            <person name="Tang H."/>
            <person name="Lucas S.M."/>
            <person name="Robertson H.M."/>
            <person name="Bork P."/>
            <person name="Koonin E.V."/>
            <person name="Zdobnov E.M."/>
            <person name="Grigoriev I.V."/>
            <person name="Lynch M."/>
            <person name="Boore J.L."/>
        </authorList>
    </citation>
    <scope>NUCLEOTIDE SEQUENCE [LARGE SCALE GENOMIC DNA]</scope>
</reference>
<name>E9GKC3_DAPPU</name>
<proteinExistence type="predicted"/>
<dbReference type="PhylomeDB" id="E9GKC3"/>
<evidence type="ECO:0000313" key="3">
    <source>
        <dbReference type="Proteomes" id="UP000000305"/>
    </source>
</evidence>
<feature type="region of interest" description="Disordered" evidence="1">
    <location>
        <begin position="229"/>
        <end position="259"/>
    </location>
</feature>
<sequence>MSSSILPPSNLPDNQNLLRFPHLKDPNTTANTEEDEGLSSKSGSFSQFKIRPEQKRKRHEARMQEEIPLWTGPILPPIYRNTRAGRIEEYHNRPIVPCAVDSDDPVIPAPTPEQREINHRRVLERIASYDPPPRRYFPSPAEIEEFNRLRTRPNADYRITTGRLFNSPRRQQLHQGVEAIPREEDGAVGGGENKVIGGGEKEEEGAVGGGESEEEEALQVLYEDISIEEPAPAPISLAPQPAEPPRQGRSRGRGVLMYSRERSTSRIGWIRKLAQQQENN</sequence>